<dbReference type="STRING" id="320778.ABT57_23080"/>
<comment type="caution">
    <text evidence="2">The sequence shown here is derived from an EMBL/GenBank/DDBJ whole genome shotgun (WGS) entry which is preliminary data.</text>
</comment>
<reference evidence="2 3" key="1">
    <citation type="submission" date="2015-05" db="EMBL/GenBank/DDBJ databases">
        <title>Photobacterium galathea sp. nov.</title>
        <authorList>
            <person name="Machado H."/>
            <person name="Gram L."/>
        </authorList>
    </citation>
    <scope>NUCLEOTIDE SEQUENCE [LARGE SCALE GENOMIC DNA]</scope>
    <source>
        <strain evidence="2 3">DSM 22954</strain>
    </source>
</reference>
<accession>A0A0J1GZ51</accession>
<dbReference type="Pfam" id="PF09583">
    <property type="entry name" value="Phageshock_PspG"/>
    <property type="match status" value="1"/>
</dbReference>
<dbReference type="OrthoDB" id="5894062at2"/>
<keyword evidence="3" id="KW-1185">Reference proteome</keyword>
<dbReference type="NCBIfam" id="TIGR02975">
    <property type="entry name" value="phageshock_pspG"/>
    <property type="match status" value="1"/>
</dbReference>
<dbReference type="EMBL" id="LDOU01000031">
    <property type="protein sequence ID" value="KLV04895.1"/>
    <property type="molecule type" value="Genomic_DNA"/>
</dbReference>
<dbReference type="AlphaFoldDB" id="A0A0J1GZ51"/>
<feature type="transmembrane region" description="Helical" evidence="1">
    <location>
        <begin position="31"/>
        <end position="61"/>
    </location>
</feature>
<keyword evidence="1" id="KW-0812">Transmembrane</keyword>
<evidence type="ECO:0000256" key="1">
    <source>
        <dbReference type="SAM" id="Phobius"/>
    </source>
</evidence>
<evidence type="ECO:0000313" key="2">
    <source>
        <dbReference type="EMBL" id="KLV04895.1"/>
    </source>
</evidence>
<dbReference type="InterPro" id="IPR014318">
    <property type="entry name" value="Phageshock_PspG"/>
</dbReference>
<sequence length="102" mass="11842">MVEFLFLMAFAFVLVITGVSAVGMILAMVVGFIVMAVAGMIGVVFDLLPWIILIAVAVWAYRRYQGPRNLSGTTERFGTYYRHSHRQYRRGDYRRFDRDDRR</sequence>
<protein>
    <recommendedName>
        <fullName evidence="4">Phage-shock protein</fullName>
    </recommendedName>
</protein>
<evidence type="ECO:0008006" key="4">
    <source>
        <dbReference type="Google" id="ProtNLM"/>
    </source>
</evidence>
<keyword evidence="1" id="KW-0472">Membrane</keyword>
<name>A0A0J1GZ51_9GAMM</name>
<proteinExistence type="predicted"/>
<organism evidence="2 3">
    <name type="scientific">Photobacterium ganghwense</name>
    <dbReference type="NCBI Taxonomy" id="320778"/>
    <lineage>
        <taxon>Bacteria</taxon>
        <taxon>Pseudomonadati</taxon>
        <taxon>Pseudomonadota</taxon>
        <taxon>Gammaproteobacteria</taxon>
        <taxon>Vibrionales</taxon>
        <taxon>Vibrionaceae</taxon>
        <taxon>Photobacterium</taxon>
    </lineage>
</organism>
<gene>
    <name evidence="2" type="ORF">ABT57_23080</name>
</gene>
<keyword evidence="1" id="KW-1133">Transmembrane helix</keyword>
<evidence type="ECO:0000313" key="3">
    <source>
        <dbReference type="Proteomes" id="UP000035909"/>
    </source>
</evidence>
<dbReference type="RefSeq" id="WP_047887615.1">
    <property type="nucleotide sequence ID" value="NZ_CP071325.1"/>
</dbReference>
<dbReference type="Proteomes" id="UP000035909">
    <property type="component" value="Unassembled WGS sequence"/>
</dbReference>
<dbReference type="PATRIC" id="fig|320778.3.peg.4936"/>